<evidence type="ECO:0000256" key="14">
    <source>
        <dbReference type="SAM" id="MobiDB-lite"/>
    </source>
</evidence>
<evidence type="ECO:0000256" key="12">
    <source>
        <dbReference type="ARBA" id="ARBA00023242"/>
    </source>
</evidence>
<dbReference type="OMA" id="PFKVAHT"/>
<keyword evidence="11" id="KW-0804">Transcription</keyword>
<feature type="region of interest" description="Disordered" evidence="14">
    <location>
        <begin position="1"/>
        <end position="35"/>
    </location>
</feature>
<comment type="similarity">
    <text evidence="3">Belongs to the GON7 family.</text>
</comment>
<evidence type="ECO:0000256" key="6">
    <source>
        <dbReference type="ARBA" id="ARBA00022454"/>
    </source>
</evidence>
<reference evidence="15" key="1">
    <citation type="submission" date="2016-03" db="EMBL/GenBank/DDBJ databases">
        <title>Draft genome sequence of Rosellinia necatrix.</title>
        <authorList>
            <person name="Kanematsu S."/>
        </authorList>
    </citation>
    <scope>NUCLEOTIDE SEQUENCE [LARGE SCALE GENOMIC DNA]</scope>
    <source>
        <strain evidence="15">W97</strain>
    </source>
</reference>
<keyword evidence="12" id="KW-0539">Nucleus</keyword>
<protein>
    <recommendedName>
        <fullName evidence="5">EKC/KEOPS complex subunit GON7</fullName>
    </recommendedName>
</protein>
<dbReference type="Pfam" id="PF08738">
    <property type="entry name" value="Gon7"/>
    <property type="match status" value="1"/>
</dbReference>
<gene>
    <name evidence="15" type="ORF">SAMD00023353_8700260</name>
</gene>
<evidence type="ECO:0000256" key="1">
    <source>
        <dbReference type="ARBA" id="ARBA00004123"/>
    </source>
</evidence>
<comment type="function">
    <text evidence="13">Component of the EKC/KEOPS complex that is required for the formation of a threonylcarbamoyl group on adenosine at position 37 (t(6)A37) in tRNAs that read codons beginning with adenine. The complex is probably involved in the transfer of the threonylcarbamoyl moiety of threonylcarbamoyl-AMP (TC-AMP) to the N6 group of A37. GON7 likely plays a supporting role to the catalytic subunit KAE1 in the complex. The EKC/KEOPS complex also promotes both telomere uncapping and telomere elongation. The complex is required for efficient recruitment of transcriptional coactivators.</text>
</comment>
<keyword evidence="10" id="KW-0010">Activator</keyword>
<accession>A0A1W2TVZ3</accession>
<organism evidence="15">
    <name type="scientific">Rosellinia necatrix</name>
    <name type="common">White root-rot fungus</name>
    <dbReference type="NCBI Taxonomy" id="77044"/>
    <lineage>
        <taxon>Eukaryota</taxon>
        <taxon>Fungi</taxon>
        <taxon>Dikarya</taxon>
        <taxon>Ascomycota</taxon>
        <taxon>Pezizomycotina</taxon>
        <taxon>Sordariomycetes</taxon>
        <taxon>Xylariomycetidae</taxon>
        <taxon>Xylariales</taxon>
        <taxon>Xylariaceae</taxon>
        <taxon>Rosellinia</taxon>
    </lineage>
</organism>
<evidence type="ECO:0000313" key="16">
    <source>
        <dbReference type="Proteomes" id="UP000054516"/>
    </source>
</evidence>
<dbReference type="AlphaFoldDB" id="A0A1W2TVZ3"/>
<evidence type="ECO:0000256" key="7">
    <source>
        <dbReference type="ARBA" id="ARBA00022694"/>
    </source>
</evidence>
<evidence type="ECO:0000256" key="9">
    <source>
        <dbReference type="ARBA" id="ARBA00023015"/>
    </source>
</evidence>
<dbReference type="EMBL" id="DF977532">
    <property type="protein sequence ID" value="GAP92821.1"/>
    <property type="molecule type" value="Genomic_DNA"/>
</dbReference>
<evidence type="ECO:0000256" key="13">
    <source>
        <dbReference type="ARBA" id="ARBA00025393"/>
    </source>
</evidence>
<sequence length="131" mass="13996">MASDPRTAHLKATYTSPNTTNTPQTLSSTPLVLPADQTVESKTAYLRALRAATISLQDRINAELTARMEEDVRNAQQQQQQQGNSANTTAGGKTATTREASAKKTQGGGVIDEAAEEENYGEEIVGDDDDV</sequence>
<feature type="compositionally biased region" description="Polar residues" evidence="14">
    <location>
        <begin position="13"/>
        <end position="30"/>
    </location>
</feature>
<comment type="subunit">
    <text evidence="4">Component of the EKC/KEOPS complex composed of at least BUD32, CGI121, GON7, KAE1 and PCC1; the whole complex dimerizes.</text>
</comment>
<keyword evidence="7" id="KW-0819">tRNA processing</keyword>
<comment type="subcellular location">
    <subcellularLocation>
        <location evidence="2">Chromosome</location>
        <location evidence="2">Telomere</location>
    </subcellularLocation>
    <subcellularLocation>
        <location evidence="1">Nucleus</location>
    </subcellularLocation>
</comment>
<keyword evidence="6" id="KW-0158">Chromosome</keyword>
<name>A0A1W2TVZ3_ROSNE</name>
<dbReference type="GO" id="GO:0008033">
    <property type="term" value="P:tRNA processing"/>
    <property type="evidence" value="ECO:0007669"/>
    <property type="project" value="UniProtKB-KW"/>
</dbReference>
<evidence type="ECO:0000256" key="3">
    <source>
        <dbReference type="ARBA" id="ARBA00008529"/>
    </source>
</evidence>
<keyword evidence="9" id="KW-0805">Transcription regulation</keyword>
<feature type="region of interest" description="Disordered" evidence="14">
    <location>
        <begin position="67"/>
        <end position="131"/>
    </location>
</feature>
<evidence type="ECO:0000256" key="4">
    <source>
        <dbReference type="ARBA" id="ARBA00011534"/>
    </source>
</evidence>
<proteinExistence type="inferred from homology"/>
<evidence type="ECO:0000313" key="15">
    <source>
        <dbReference type="EMBL" id="GAP92821.1"/>
    </source>
</evidence>
<evidence type="ECO:0000256" key="2">
    <source>
        <dbReference type="ARBA" id="ARBA00004574"/>
    </source>
</evidence>
<evidence type="ECO:0000256" key="5">
    <source>
        <dbReference type="ARBA" id="ARBA00019746"/>
    </source>
</evidence>
<feature type="compositionally biased region" description="Low complexity" evidence="14">
    <location>
        <begin position="76"/>
        <end position="97"/>
    </location>
</feature>
<keyword evidence="8" id="KW-0779">Telomere</keyword>
<evidence type="ECO:0000256" key="10">
    <source>
        <dbReference type="ARBA" id="ARBA00023159"/>
    </source>
</evidence>
<dbReference type="OrthoDB" id="2288868at2759"/>
<evidence type="ECO:0000256" key="11">
    <source>
        <dbReference type="ARBA" id="ARBA00023163"/>
    </source>
</evidence>
<feature type="compositionally biased region" description="Acidic residues" evidence="14">
    <location>
        <begin position="113"/>
        <end position="131"/>
    </location>
</feature>
<dbReference type="InterPro" id="IPR014849">
    <property type="entry name" value="EKC/KEOPS_Gon7"/>
</dbReference>
<dbReference type="Proteomes" id="UP000054516">
    <property type="component" value="Unassembled WGS sequence"/>
</dbReference>
<keyword evidence="16" id="KW-1185">Reference proteome</keyword>
<dbReference type="GO" id="GO:0000781">
    <property type="term" value="C:chromosome, telomeric region"/>
    <property type="evidence" value="ECO:0007669"/>
    <property type="project" value="UniProtKB-SubCell"/>
</dbReference>
<evidence type="ECO:0000256" key="8">
    <source>
        <dbReference type="ARBA" id="ARBA00022895"/>
    </source>
</evidence>
<dbReference type="GO" id="GO:0005634">
    <property type="term" value="C:nucleus"/>
    <property type="evidence" value="ECO:0007669"/>
    <property type="project" value="UniProtKB-SubCell"/>
</dbReference>